<reference evidence="1 2" key="1">
    <citation type="journal article" date="2014" name="Nat. Genet.">
        <title>Genome and transcriptome of the porcine whipworm Trichuris suis.</title>
        <authorList>
            <person name="Jex A.R."/>
            <person name="Nejsum P."/>
            <person name="Schwarz E.M."/>
            <person name="Hu L."/>
            <person name="Young N.D."/>
            <person name="Hall R.S."/>
            <person name="Korhonen P.K."/>
            <person name="Liao S."/>
            <person name="Thamsborg S."/>
            <person name="Xia J."/>
            <person name="Xu P."/>
            <person name="Wang S."/>
            <person name="Scheerlinck J.P."/>
            <person name="Hofmann A."/>
            <person name="Sternberg P.W."/>
            <person name="Wang J."/>
            <person name="Gasser R.B."/>
        </authorList>
    </citation>
    <scope>NUCLEOTIDE SEQUENCE [LARGE SCALE GENOMIC DNA]</scope>
    <source>
        <strain evidence="1">DCEP-RM93M</strain>
    </source>
</reference>
<evidence type="ECO:0000313" key="2">
    <source>
        <dbReference type="Proteomes" id="UP000030764"/>
    </source>
</evidence>
<sequence length="61" mass="6899">MLMGLYRKAHVEGVIRTSGVRVSMPCLDYNSALTTQQLTEALEVRRSIASLHLLECETYRS</sequence>
<dbReference type="EMBL" id="KL363769">
    <property type="protein sequence ID" value="KFD45107.1"/>
    <property type="molecule type" value="Genomic_DNA"/>
</dbReference>
<name>A0A085LJG1_9BILA</name>
<evidence type="ECO:0000313" key="1">
    <source>
        <dbReference type="EMBL" id="KFD45107.1"/>
    </source>
</evidence>
<dbReference type="Proteomes" id="UP000030764">
    <property type="component" value="Unassembled WGS sequence"/>
</dbReference>
<accession>A0A085LJG1</accession>
<proteinExistence type="predicted"/>
<dbReference type="AlphaFoldDB" id="A0A085LJG1"/>
<keyword evidence="2" id="KW-1185">Reference proteome</keyword>
<organism evidence="1 2">
    <name type="scientific">Trichuris suis</name>
    <name type="common">pig whipworm</name>
    <dbReference type="NCBI Taxonomy" id="68888"/>
    <lineage>
        <taxon>Eukaryota</taxon>
        <taxon>Metazoa</taxon>
        <taxon>Ecdysozoa</taxon>
        <taxon>Nematoda</taxon>
        <taxon>Enoplea</taxon>
        <taxon>Dorylaimia</taxon>
        <taxon>Trichinellida</taxon>
        <taxon>Trichuridae</taxon>
        <taxon>Trichuris</taxon>
    </lineage>
</organism>
<protein>
    <submittedName>
        <fullName evidence="1">Uncharacterized protein</fullName>
    </submittedName>
</protein>
<gene>
    <name evidence="1" type="ORF">M513_14016</name>
</gene>